<dbReference type="PROSITE" id="PS50043">
    <property type="entry name" value="HTH_LUXR_2"/>
    <property type="match status" value="1"/>
</dbReference>
<evidence type="ECO:0000313" key="6">
    <source>
        <dbReference type="Proteomes" id="UP000681340"/>
    </source>
</evidence>
<keyword evidence="1" id="KW-0805">Transcription regulation</keyword>
<keyword evidence="2" id="KW-0238">DNA-binding</keyword>
<dbReference type="InterPro" id="IPR016032">
    <property type="entry name" value="Sig_transdc_resp-reg_C-effctor"/>
</dbReference>
<dbReference type="RefSeq" id="WP_212991378.1">
    <property type="nucleotide sequence ID" value="NZ_BAABEA010000049.1"/>
</dbReference>
<reference evidence="5" key="1">
    <citation type="submission" date="2021-03" db="EMBL/GenBank/DDBJ databases">
        <title>Whole genome shotgun sequence of Actinoplanes auranticolor NBRC 12245.</title>
        <authorList>
            <person name="Komaki H."/>
            <person name="Tamura T."/>
        </authorList>
    </citation>
    <scope>NUCLEOTIDE SEQUENCE</scope>
    <source>
        <strain evidence="5">NBRC 12245</strain>
    </source>
</reference>
<accession>A0A919SKH8</accession>
<protein>
    <submittedName>
        <fullName evidence="5">Helix-turn-helix transcriptional regulator</fullName>
    </submittedName>
</protein>
<dbReference type="PANTHER" id="PTHR44688">
    <property type="entry name" value="DNA-BINDING TRANSCRIPTIONAL ACTIVATOR DEVR_DOSR"/>
    <property type="match status" value="1"/>
</dbReference>
<evidence type="ECO:0000256" key="1">
    <source>
        <dbReference type="ARBA" id="ARBA00023015"/>
    </source>
</evidence>
<dbReference type="SMART" id="SM00421">
    <property type="entry name" value="HTH_LUXR"/>
    <property type="match status" value="1"/>
</dbReference>
<comment type="caution">
    <text evidence="5">The sequence shown here is derived from an EMBL/GenBank/DDBJ whole genome shotgun (WGS) entry which is preliminary data.</text>
</comment>
<dbReference type="Gene3D" id="3.40.50.2300">
    <property type="match status" value="1"/>
</dbReference>
<organism evidence="5 6">
    <name type="scientific">Actinoplanes auranticolor</name>
    <dbReference type="NCBI Taxonomy" id="47988"/>
    <lineage>
        <taxon>Bacteria</taxon>
        <taxon>Bacillati</taxon>
        <taxon>Actinomycetota</taxon>
        <taxon>Actinomycetes</taxon>
        <taxon>Micromonosporales</taxon>
        <taxon>Micromonosporaceae</taxon>
        <taxon>Actinoplanes</taxon>
    </lineage>
</organism>
<dbReference type="Pfam" id="PF00196">
    <property type="entry name" value="GerE"/>
    <property type="match status" value="1"/>
</dbReference>
<dbReference type="GO" id="GO:0003677">
    <property type="term" value="F:DNA binding"/>
    <property type="evidence" value="ECO:0007669"/>
    <property type="project" value="UniProtKB-KW"/>
</dbReference>
<proteinExistence type="predicted"/>
<keyword evidence="6" id="KW-1185">Reference proteome</keyword>
<name>A0A919SKH8_9ACTN</name>
<gene>
    <name evidence="5" type="ORF">Aau02nite_54490</name>
</gene>
<dbReference type="EMBL" id="BOQL01000043">
    <property type="protein sequence ID" value="GIM73142.1"/>
    <property type="molecule type" value="Genomic_DNA"/>
</dbReference>
<evidence type="ECO:0000256" key="3">
    <source>
        <dbReference type="ARBA" id="ARBA00023163"/>
    </source>
</evidence>
<dbReference type="Proteomes" id="UP000681340">
    <property type="component" value="Unassembled WGS sequence"/>
</dbReference>
<dbReference type="GO" id="GO:0006355">
    <property type="term" value="P:regulation of DNA-templated transcription"/>
    <property type="evidence" value="ECO:0007669"/>
    <property type="project" value="InterPro"/>
</dbReference>
<feature type="domain" description="HTH luxR-type" evidence="4">
    <location>
        <begin position="140"/>
        <end position="205"/>
    </location>
</feature>
<dbReference type="SUPFAM" id="SSF46894">
    <property type="entry name" value="C-terminal effector domain of the bipartite response regulators"/>
    <property type="match status" value="1"/>
</dbReference>
<dbReference type="AlphaFoldDB" id="A0A919SKH8"/>
<dbReference type="PRINTS" id="PR00038">
    <property type="entry name" value="HTHLUXR"/>
</dbReference>
<keyword evidence="3" id="KW-0804">Transcription</keyword>
<dbReference type="InterPro" id="IPR000792">
    <property type="entry name" value="Tscrpt_reg_LuxR_C"/>
</dbReference>
<evidence type="ECO:0000313" key="5">
    <source>
        <dbReference type="EMBL" id="GIM73142.1"/>
    </source>
</evidence>
<dbReference type="CDD" id="cd06170">
    <property type="entry name" value="LuxR_C_like"/>
    <property type="match status" value="1"/>
</dbReference>
<sequence length="207" mass="22331">MDQVRVALQAMDPLSHAGLASFLQSRPELTLLRAAERADATVLVVSTDRLSTDVVAMLRRSATETGVPVVLITNEINETELLTAVECRVVAVLPRAAVTAERLAHSVLAAASGGGVMPPNLVGELLKHIERLQRDVLTPHGLNASGLTPREIDVLRLMADGLDTSEIAGELCYSERTVKNVIYGLTHRLKLRNRSHAVAYALRSGMI</sequence>
<dbReference type="PANTHER" id="PTHR44688:SF16">
    <property type="entry name" value="DNA-BINDING TRANSCRIPTIONAL ACTIVATOR DEVR_DOSR"/>
    <property type="match status" value="1"/>
</dbReference>
<evidence type="ECO:0000256" key="2">
    <source>
        <dbReference type="ARBA" id="ARBA00023125"/>
    </source>
</evidence>
<evidence type="ECO:0000259" key="4">
    <source>
        <dbReference type="PROSITE" id="PS50043"/>
    </source>
</evidence>